<evidence type="ECO:0000313" key="1">
    <source>
        <dbReference type="EMBL" id="PLN75410.1"/>
    </source>
</evidence>
<organism evidence="1 2">
    <name type="scientific">Aspergillus taichungensis</name>
    <dbReference type="NCBI Taxonomy" id="482145"/>
    <lineage>
        <taxon>Eukaryota</taxon>
        <taxon>Fungi</taxon>
        <taxon>Dikarya</taxon>
        <taxon>Ascomycota</taxon>
        <taxon>Pezizomycotina</taxon>
        <taxon>Eurotiomycetes</taxon>
        <taxon>Eurotiomycetidae</taxon>
        <taxon>Eurotiales</taxon>
        <taxon>Aspergillaceae</taxon>
        <taxon>Aspergillus</taxon>
        <taxon>Aspergillus subgen. Circumdati</taxon>
    </lineage>
</organism>
<dbReference type="AlphaFoldDB" id="A0A2J5HEV0"/>
<gene>
    <name evidence="1" type="ORF">BDW42DRAFT_199495</name>
</gene>
<reference evidence="2" key="1">
    <citation type="submission" date="2017-12" db="EMBL/GenBank/DDBJ databases">
        <authorList>
            <consortium name="DOE Joint Genome Institute"/>
            <person name="Mondo S.J."/>
            <person name="Kjaerbolling I."/>
            <person name="Vesth T.C."/>
            <person name="Frisvad J.C."/>
            <person name="Nybo J.L."/>
            <person name="Theobald S."/>
            <person name="Kuo A."/>
            <person name="Bowyer P."/>
            <person name="Matsuda Y."/>
            <person name="Lyhne E.K."/>
            <person name="Kogle M.E."/>
            <person name="Clum A."/>
            <person name="Lipzen A."/>
            <person name="Salamov A."/>
            <person name="Ngan C.Y."/>
            <person name="Daum C."/>
            <person name="Chiniquy J."/>
            <person name="Barry K."/>
            <person name="LaButti K."/>
            <person name="Haridas S."/>
            <person name="Simmons B.A."/>
            <person name="Magnuson J.K."/>
            <person name="Mortensen U.H."/>
            <person name="Larsen T.O."/>
            <person name="Grigoriev I.V."/>
            <person name="Baker S.E."/>
            <person name="Andersen M.R."/>
            <person name="Nordberg H.P."/>
            <person name="Cantor M.N."/>
            <person name="Hua S.X."/>
        </authorList>
    </citation>
    <scope>NUCLEOTIDE SEQUENCE [LARGE SCALE GENOMIC DNA]</scope>
    <source>
        <strain evidence="2">IBT 19404</strain>
    </source>
</reference>
<dbReference type="EMBL" id="KZ559650">
    <property type="protein sequence ID" value="PLN75410.1"/>
    <property type="molecule type" value="Genomic_DNA"/>
</dbReference>
<proteinExistence type="predicted"/>
<protein>
    <submittedName>
        <fullName evidence="1">Uncharacterized protein</fullName>
    </submittedName>
</protein>
<dbReference type="OrthoDB" id="3796275at2759"/>
<accession>A0A2J5HEV0</accession>
<keyword evidence="2" id="KW-1185">Reference proteome</keyword>
<evidence type="ECO:0000313" key="2">
    <source>
        <dbReference type="Proteomes" id="UP000235023"/>
    </source>
</evidence>
<sequence length="259" mass="29521">MPRSALHVSPKKLVESPAPALVCGPYHTQSSALHDLEFTGDLQPWPGFLDAVHTTHQNHTWRNEVLGLTLHTRDPYTYGNVEVGDEHGVQGRFHKYFGDVLNTIFTSQSKRIRFANFKCEQSTSTGKPDVILKDDSHVLKVVGELKVPWVREHFLADKLDDVDELRSILAQPINYMQMLDCVYGFLSNYEETIFMRQLVDSQGNWRVEYSPVVQRSTAYDRSATNPPVVSARQCFFYIGCDALNQGRAHNTTPRWVVQI</sequence>
<name>A0A2J5HEV0_9EURO</name>
<dbReference type="Proteomes" id="UP000235023">
    <property type="component" value="Unassembled WGS sequence"/>
</dbReference>